<name>A0AAD2K3E4_9AGAR</name>
<reference evidence="2" key="1">
    <citation type="submission" date="2023-11" db="EMBL/GenBank/DDBJ databases">
        <authorList>
            <person name="De Vega J J."/>
            <person name="De Vega J J."/>
        </authorList>
    </citation>
    <scope>NUCLEOTIDE SEQUENCE</scope>
</reference>
<comment type="caution">
    <text evidence="2">The sequence shown here is derived from an EMBL/GenBank/DDBJ whole genome shotgun (WGS) entry which is preliminary data.</text>
</comment>
<accession>A0AAD2K3E4</accession>
<dbReference type="Proteomes" id="UP001295794">
    <property type="component" value="Unassembled WGS sequence"/>
</dbReference>
<evidence type="ECO:0000313" key="2">
    <source>
        <dbReference type="EMBL" id="CAK5276747.1"/>
    </source>
</evidence>
<sequence>MEQKPPTCNQLALDERRRRLRSVRKLGATLGEAPIILDCAERQSAQHPPGLKASRTEVMQFVLPELARSLSRSSDKAYKRAGVIFAVPSHSSIASSSTASANSVEAVTLTDGIRLTLSDQSLQAIVSATRIRLILALTQSPSSISEPVASQSTDSLHVRRLLSFVISSPPPASDEHIVRRRKMMKLANLLGGPVPTSLVFPPSDSTCRSRGRAGTTADRRSRRRSKSVPPAQQTVQLPGANRNLPLPALTVDLISRPRPLAALAPASSPPPVAFDRAKTLRHRSQSSSRIYNLRRRTRDFSIVHADY</sequence>
<dbReference type="AlphaFoldDB" id="A0AAD2K3E4"/>
<gene>
    <name evidence="2" type="ORF">MYCIT1_LOCUS25263</name>
</gene>
<dbReference type="EMBL" id="CAVNYO010000412">
    <property type="protein sequence ID" value="CAK5276747.1"/>
    <property type="molecule type" value="Genomic_DNA"/>
</dbReference>
<keyword evidence="3" id="KW-1185">Reference proteome</keyword>
<organism evidence="2 3">
    <name type="scientific">Mycena citricolor</name>
    <dbReference type="NCBI Taxonomy" id="2018698"/>
    <lineage>
        <taxon>Eukaryota</taxon>
        <taxon>Fungi</taxon>
        <taxon>Dikarya</taxon>
        <taxon>Basidiomycota</taxon>
        <taxon>Agaricomycotina</taxon>
        <taxon>Agaricomycetes</taxon>
        <taxon>Agaricomycetidae</taxon>
        <taxon>Agaricales</taxon>
        <taxon>Marasmiineae</taxon>
        <taxon>Mycenaceae</taxon>
        <taxon>Mycena</taxon>
    </lineage>
</organism>
<protein>
    <submittedName>
        <fullName evidence="2">Uncharacterized protein</fullName>
    </submittedName>
</protein>
<evidence type="ECO:0000256" key="1">
    <source>
        <dbReference type="SAM" id="MobiDB-lite"/>
    </source>
</evidence>
<evidence type="ECO:0000313" key="3">
    <source>
        <dbReference type="Proteomes" id="UP001295794"/>
    </source>
</evidence>
<proteinExistence type="predicted"/>
<feature type="region of interest" description="Disordered" evidence="1">
    <location>
        <begin position="198"/>
        <end position="232"/>
    </location>
</feature>